<dbReference type="EMBL" id="LWQS01000036">
    <property type="protein sequence ID" value="OAN47578.1"/>
    <property type="molecule type" value="Genomic_DNA"/>
</dbReference>
<name>A0A178MHI4_9CHLR</name>
<dbReference type="PANTHER" id="PTHR10584">
    <property type="entry name" value="SUGAR KINASE"/>
    <property type="match status" value="1"/>
</dbReference>
<keyword evidence="2 4" id="KW-0418">Kinase</keyword>
<dbReference type="Pfam" id="PF00294">
    <property type="entry name" value="PfkB"/>
    <property type="match status" value="1"/>
</dbReference>
<protein>
    <submittedName>
        <fullName evidence="4">Ribokinase</fullName>
    </submittedName>
</protein>
<evidence type="ECO:0000313" key="5">
    <source>
        <dbReference type="Proteomes" id="UP000078287"/>
    </source>
</evidence>
<dbReference type="SUPFAM" id="SSF53613">
    <property type="entry name" value="Ribokinase-like"/>
    <property type="match status" value="1"/>
</dbReference>
<evidence type="ECO:0000313" key="4">
    <source>
        <dbReference type="EMBL" id="OAN47578.1"/>
    </source>
</evidence>
<dbReference type="PANTHER" id="PTHR10584:SF166">
    <property type="entry name" value="RIBOKINASE"/>
    <property type="match status" value="1"/>
</dbReference>
<dbReference type="InterPro" id="IPR029056">
    <property type="entry name" value="Ribokinase-like"/>
</dbReference>
<evidence type="ECO:0000256" key="1">
    <source>
        <dbReference type="ARBA" id="ARBA00022679"/>
    </source>
</evidence>
<organism evidence="4 5">
    <name type="scientific">Chloroflexus islandicus</name>
    <dbReference type="NCBI Taxonomy" id="1707952"/>
    <lineage>
        <taxon>Bacteria</taxon>
        <taxon>Bacillati</taxon>
        <taxon>Chloroflexota</taxon>
        <taxon>Chloroflexia</taxon>
        <taxon>Chloroflexales</taxon>
        <taxon>Chloroflexineae</taxon>
        <taxon>Chloroflexaceae</taxon>
        <taxon>Chloroflexus</taxon>
    </lineage>
</organism>
<dbReference type="AlphaFoldDB" id="A0A178MHI4"/>
<dbReference type="Proteomes" id="UP000078287">
    <property type="component" value="Unassembled WGS sequence"/>
</dbReference>
<dbReference type="STRING" id="1707952.A6A03_10020"/>
<dbReference type="OrthoDB" id="9776822at2"/>
<comment type="caution">
    <text evidence="4">The sequence shown here is derived from an EMBL/GenBank/DDBJ whole genome shotgun (WGS) entry which is preliminary data.</text>
</comment>
<dbReference type="RefSeq" id="WP_066783697.1">
    <property type="nucleotide sequence ID" value="NZ_LWQS01000036.1"/>
</dbReference>
<proteinExistence type="predicted"/>
<gene>
    <name evidence="4" type="ORF">A6A03_10020</name>
</gene>
<accession>A0A178MHI4</accession>
<keyword evidence="5" id="KW-1185">Reference proteome</keyword>
<reference evidence="4 5" key="1">
    <citation type="submission" date="2016-04" db="EMBL/GenBank/DDBJ databases">
        <title>Chloroflexus islandicus sp. nov., a thermophilic filamentous anoxygenic phototrophic bacterium from geyser Strokkur (Iceland).</title>
        <authorList>
            <person name="Gaisin V.A."/>
            <person name="Kalashnikov A.M."/>
            <person name="Sukhacheva M.V."/>
            <person name="Grouzdev D.S."/>
            <person name="Ivanov T.M."/>
            <person name="Kuznetsov B."/>
            <person name="Gorlenko V.M."/>
        </authorList>
    </citation>
    <scope>NUCLEOTIDE SEQUENCE [LARGE SCALE GENOMIC DNA]</scope>
    <source>
        <strain evidence="5">isl-2</strain>
    </source>
</reference>
<evidence type="ECO:0000259" key="3">
    <source>
        <dbReference type="Pfam" id="PF00294"/>
    </source>
</evidence>
<dbReference type="GO" id="GO:0016301">
    <property type="term" value="F:kinase activity"/>
    <property type="evidence" value="ECO:0007669"/>
    <property type="project" value="UniProtKB-KW"/>
</dbReference>
<dbReference type="GO" id="GO:0005829">
    <property type="term" value="C:cytosol"/>
    <property type="evidence" value="ECO:0007669"/>
    <property type="project" value="TreeGrafter"/>
</dbReference>
<evidence type="ECO:0000256" key="2">
    <source>
        <dbReference type="ARBA" id="ARBA00022777"/>
    </source>
</evidence>
<sequence>MIDFVAIGHVTRDLLPAGATAAGGTARFAALLAQRLGLRPAIVTASAEPAPAGVAWANIATHVSSTFENRYTPAGRRQWLHAVAPAMSVTDIPLGWRTAPIVLLGPVVHECTPAIAAAFPSALIGATAQGWLRDWNDDLPSPVRLRRWQPAPKELARVHVLSLSSEDVGGDDELAAYYASATPIGIVTHGARGATMFLHGRPHHIPAYQAQESDPTGAGDVFATAFLIRLWETGDPFAAARFAAAAAACVVEGVGDTALPDRAQIIQRMARDNRAIDHVTHTS</sequence>
<dbReference type="Gene3D" id="3.40.1190.20">
    <property type="match status" value="1"/>
</dbReference>
<feature type="domain" description="Carbohydrate kinase PfkB" evidence="3">
    <location>
        <begin position="184"/>
        <end position="258"/>
    </location>
</feature>
<dbReference type="InterPro" id="IPR011611">
    <property type="entry name" value="PfkB_dom"/>
</dbReference>
<keyword evidence="1" id="KW-0808">Transferase</keyword>